<evidence type="ECO:0000256" key="3">
    <source>
        <dbReference type="ARBA" id="ARBA00022741"/>
    </source>
</evidence>
<comment type="caution">
    <text evidence="8">The sequence shown here is derived from an EMBL/GenBank/DDBJ whole genome shotgun (WGS) entry which is preliminary data.</text>
</comment>
<dbReference type="CDD" id="cd24029">
    <property type="entry name" value="ASKHA_NBD_HSP70_DnaK_HscA_HscC"/>
    <property type="match status" value="1"/>
</dbReference>
<evidence type="ECO:0000256" key="7">
    <source>
        <dbReference type="RuleBase" id="RU003322"/>
    </source>
</evidence>
<sequence length="500" mass="55709">MILTMVTDNELNPVLGIDLGTTFSSIARWDGRGPRVYQTKTGPETLQSVVYYNPQTQEILVGDLAYHRGLVNPENMAFGVKRYMDDAHQNLLLGGQNFSPIELSSLILKRLYNDVTEKFPKGRFGSRGTVVTIPYYFKAHQCENTRKAAENADINCIGILQEPIAASLSYAWQLVQNYPDRQGAEKILVFDLGGGTFDLTLFELIQTKEKLFFEVLATGGDDRLGGMDFDECLVQLLLEKSELSLEQLPEIERRKSRLKLLERAIEAKITLSATKETPVSVFDVIPGQHIDTKVTRPEFENLIQVYLNKIEGIIEKLWATANISPSDVDRVILAGGSSRIPCMKTLLWDLIGEDKVYGNANPLLCVAEGAAMYAAYLDDREVFGRELEIRTRTCHALGVATMGGKFEVIIPANLKTPCQRKKLFTTSVDNVTDVNINVYQGSAALVKDNTLIGTLSIAGLPQRIRDELDIWVTFKVSEEQSLSVLIEVAGMRHTGVFTFT</sequence>
<dbReference type="EMBL" id="CAIO01000416">
    <property type="protein sequence ID" value="CCI27954.1"/>
    <property type="molecule type" value="Genomic_DNA"/>
</dbReference>
<dbReference type="AlphaFoldDB" id="I4I0Y0"/>
<dbReference type="Gene3D" id="3.90.640.10">
    <property type="entry name" value="Actin, Chain A, domain 4"/>
    <property type="match status" value="1"/>
</dbReference>
<dbReference type="PRINTS" id="PR00301">
    <property type="entry name" value="HEATSHOCK70"/>
</dbReference>
<dbReference type="SUPFAM" id="SSF100920">
    <property type="entry name" value="Heat shock protein 70kD (HSP70), peptide-binding domain"/>
    <property type="match status" value="1"/>
</dbReference>
<dbReference type="Gene3D" id="3.30.420.40">
    <property type="match status" value="2"/>
</dbReference>
<dbReference type="GO" id="GO:0140662">
    <property type="term" value="F:ATP-dependent protein folding chaperone"/>
    <property type="evidence" value="ECO:0007669"/>
    <property type="project" value="InterPro"/>
</dbReference>
<dbReference type="SUPFAM" id="SSF53067">
    <property type="entry name" value="Actin-like ATPase domain"/>
    <property type="match status" value="2"/>
</dbReference>
<comment type="similarity">
    <text evidence="1 7">Belongs to the heat shock protein 70 family.</text>
</comment>
<keyword evidence="6" id="KW-0143">Chaperone</keyword>
<keyword evidence="3 7" id="KW-0547">Nucleotide-binding</keyword>
<evidence type="ECO:0000256" key="4">
    <source>
        <dbReference type="ARBA" id="ARBA00022840"/>
    </source>
</evidence>
<keyword evidence="2" id="KW-0597">Phosphoprotein</keyword>
<evidence type="ECO:0000256" key="5">
    <source>
        <dbReference type="ARBA" id="ARBA00023016"/>
    </source>
</evidence>
<dbReference type="InterPro" id="IPR043129">
    <property type="entry name" value="ATPase_NBD"/>
</dbReference>
<keyword evidence="5" id="KW-0346">Stress response</keyword>
<dbReference type="Gene3D" id="2.60.34.10">
    <property type="entry name" value="Substrate Binding Domain Of DNAk, Chain A, domain 1"/>
    <property type="match status" value="1"/>
</dbReference>
<reference evidence="8 9" key="1">
    <citation type="submission" date="2012-04" db="EMBL/GenBank/DDBJ databases">
        <authorList>
            <person name="Genoscope - CEA"/>
        </authorList>
    </citation>
    <scope>NUCLEOTIDE SEQUENCE [LARGE SCALE GENOMIC DNA]</scope>
    <source>
        <strain evidence="8 9">9809</strain>
    </source>
</reference>
<proteinExistence type="inferred from homology"/>
<protein>
    <submittedName>
        <fullName evidence="8">DnaK7</fullName>
    </submittedName>
</protein>
<dbReference type="PROSITE" id="PS01036">
    <property type="entry name" value="HSP70_3"/>
    <property type="match status" value="1"/>
</dbReference>
<dbReference type="FunFam" id="3.30.420.40:FF:000028">
    <property type="entry name" value="heat shock 70 kDa protein-like"/>
    <property type="match status" value="1"/>
</dbReference>
<evidence type="ECO:0000256" key="2">
    <source>
        <dbReference type="ARBA" id="ARBA00022553"/>
    </source>
</evidence>
<dbReference type="InterPro" id="IPR018181">
    <property type="entry name" value="Heat_shock_70_CS"/>
</dbReference>
<keyword evidence="4 7" id="KW-0067">ATP-binding</keyword>
<accession>I4I0Y0</accession>
<gene>
    <name evidence="8" type="primary">dnaK</name>
    <name evidence="8" type="ORF">MICAH_4730002</name>
</gene>
<dbReference type="HOGENOM" id="CLU_005965_0_1_3"/>
<organism evidence="8 9">
    <name type="scientific">Microcystis aeruginosa PCC 9809</name>
    <dbReference type="NCBI Taxonomy" id="1160285"/>
    <lineage>
        <taxon>Bacteria</taxon>
        <taxon>Bacillati</taxon>
        <taxon>Cyanobacteriota</taxon>
        <taxon>Cyanophyceae</taxon>
        <taxon>Oscillatoriophycideae</taxon>
        <taxon>Chroococcales</taxon>
        <taxon>Microcystaceae</taxon>
        <taxon>Microcystis</taxon>
    </lineage>
</organism>
<name>I4I0Y0_MICAE</name>
<evidence type="ECO:0000313" key="8">
    <source>
        <dbReference type="EMBL" id="CCI27954.1"/>
    </source>
</evidence>
<dbReference type="PROSITE" id="PS00329">
    <property type="entry name" value="HSP70_2"/>
    <property type="match status" value="1"/>
</dbReference>
<evidence type="ECO:0000313" key="9">
    <source>
        <dbReference type="Proteomes" id="UP000004775"/>
    </source>
</evidence>
<dbReference type="InterPro" id="IPR013126">
    <property type="entry name" value="Hsp_70_fam"/>
</dbReference>
<dbReference type="PANTHER" id="PTHR19375">
    <property type="entry name" value="HEAT SHOCK PROTEIN 70KDA"/>
    <property type="match status" value="1"/>
</dbReference>
<dbReference type="GO" id="GO:0005524">
    <property type="term" value="F:ATP binding"/>
    <property type="evidence" value="ECO:0007669"/>
    <property type="project" value="UniProtKB-KW"/>
</dbReference>
<dbReference type="PROSITE" id="PS00297">
    <property type="entry name" value="HSP70_1"/>
    <property type="match status" value="1"/>
</dbReference>
<evidence type="ECO:0000256" key="6">
    <source>
        <dbReference type="ARBA" id="ARBA00023186"/>
    </source>
</evidence>
<dbReference type="Proteomes" id="UP000004775">
    <property type="component" value="Unassembled WGS sequence"/>
</dbReference>
<evidence type="ECO:0000256" key="1">
    <source>
        <dbReference type="ARBA" id="ARBA00007381"/>
    </source>
</evidence>
<dbReference type="Pfam" id="PF00012">
    <property type="entry name" value="HSP70"/>
    <property type="match status" value="1"/>
</dbReference>
<dbReference type="InterPro" id="IPR029047">
    <property type="entry name" value="HSP70_peptide-bd_sf"/>
</dbReference>